<protein>
    <submittedName>
        <fullName evidence="8">TonB-dependent receptor</fullName>
    </submittedName>
</protein>
<evidence type="ECO:0000313" key="9">
    <source>
        <dbReference type="Proteomes" id="UP000445582"/>
    </source>
</evidence>
<keyword evidence="9" id="KW-1185">Reference proteome</keyword>
<evidence type="ECO:0000259" key="7">
    <source>
        <dbReference type="Pfam" id="PF07715"/>
    </source>
</evidence>
<comment type="caution">
    <text evidence="8">The sequence shown here is derived from an EMBL/GenBank/DDBJ whole genome shotgun (WGS) entry which is preliminary data.</text>
</comment>
<feature type="signal peptide" evidence="5">
    <location>
        <begin position="1"/>
        <end position="32"/>
    </location>
</feature>
<dbReference type="PANTHER" id="PTHR47234:SF2">
    <property type="entry name" value="TONB-DEPENDENT RECEPTOR"/>
    <property type="match status" value="1"/>
</dbReference>
<keyword evidence="5" id="KW-0732">Signal</keyword>
<dbReference type="Gene3D" id="2.170.130.10">
    <property type="entry name" value="TonB-dependent receptor, plug domain"/>
    <property type="match status" value="1"/>
</dbReference>
<comment type="similarity">
    <text evidence="4">Belongs to the TonB-dependent receptor family.</text>
</comment>
<dbReference type="AlphaFoldDB" id="A0A844YFZ2"/>
<evidence type="ECO:0000256" key="4">
    <source>
        <dbReference type="RuleBase" id="RU003357"/>
    </source>
</evidence>
<evidence type="ECO:0000256" key="2">
    <source>
        <dbReference type="ARBA" id="ARBA00023136"/>
    </source>
</evidence>
<organism evidence="8 9">
    <name type="scientific">Qipengyuania oceanensis</name>
    <dbReference type="NCBI Taxonomy" id="1463597"/>
    <lineage>
        <taxon>Bacteria</taxon>
        <taxon>Pseudomonadati</taxon>
        <taxon>Pseudomonadota</taxon>
        <taxon>Alphaproteobacteria</taxon>
        <taxon>Sphingomonadales</taxon>
        <taxon>Erythrobacteraceae</taxon>
        <taxon>Qipengyuania</taxon>
    </lineage>
</organism>
<feature type="chain" id="PRO_5032746736" evidence="5">
    <location>
        <begin position="33"/>
        <end position="1036"/>
    </location>
</feature>
<name>A0A844YFZ2_9SPHN</name>
<evidence type="ECO:0000313" key="8">
    <source>
        <dbReference type="EMBL" id="MXO62445.1"/>
    </source>
</evidence>
<dbReference type="PANTHER" id="PTHR47234">
    <property type="match status" value="1"/>
</dbReference>
<dbReference type="Pfam" id="PF00593">
    <property type="entry name" value="TonB_dep_Rec_b-barrel"/>
    <property type="match status" value="1"/>
</dbReference>
<keyword evidence="2 4" id="KW-0472">Membrane</keyword>
<dbReference type="EMBL" id="WTYN01000001">
    <property type="protein sequence ID" value="MXO62445.1"/>
    <property type="molecule type" value="Genomic_DNA"/>
</dbReference>
<keyword evidence="8" id="KW-0675">Receptor</keyword>
<dbReference type="Pfam" id="PF07715">
    <property type="entry name" value="Plug"/>
    <property type="match status" value="1"/>
</dbReference>
<keyword evidence="4" id="KW-0798">TonB box</keyword>
<accession>A0A844YFZ2</accession>
<dbReference type="InterPro" id="IPR012910">
    <property type="entry name" value="Plug_dom"/>
</dbReference>
<proteinExistence type="inferred from homology"/>
<dbReference type="GO" id="GO:0009279">
    <property type="term" value="C:cell outer membrane"/>
    <property type="evidence" value="ECO:0007669"/>
    <property type="project" value="UniProtKB-SubCell"/>
</dbReference>
<dbReference type="InterPro" id="IPR037066">
    <property type="entry name" value="Plug_dom_sf"/>
</dbReference>
<reference evidence="8 9" key="1">
    <citation type="submission" date="2019-12" db="EMBL/GenBank/DDBJ databases">
        <title>Genomic-based taxomic classification of the family Erythrobacteraceae.</title>
        <authorList>
            <person name="Xu L."/>
        </authorList>
    </citation>
    <scope>NUCLEOTIDE SEQUENCE [LARGE SCALE GENOMIC DNA]</scope>
    <source>
        <strain evidence="8 9">MCCC 1A09965</strain>
    </source>
</reference>
<dbReference type="OrthoDB" id="7614575at2"/>
<dbReference type="InterPro" id="IPR000531">
    <property type="entry name" value="Beta-barrel_TonB"/>
</dbReference>
<keyword evidence="3" id="KW-0998">Cell outer membrane</keyword>
<gene>
    <name evidence="8" type="ORF">GRI48_05395</name>
</gene>
<sequence>MSFIGRASKTRLFATTGLAAALAGLAATPAYAQDEEAAPEIVDASDAVAPEAATSEENYIVVTGSRIRRSEIVGTEPVSSISDQYYAERNITNAADALNELPQFRGSVTQRGDQASYGAGVNFVNTFGLGSNRTLSLVNGRRVVSSNLPSLFSAGGPGVQVDLNIIPTILIERIDNVFVGGAPVYGSDAIAGTVNIILKDRFDGMELSGTTGISDRGDAFNYNVSGVFGTNFNENRGNVTLALSYDKAEGVRGVDRKHVRDNLGTLNNLCAPGTTVPADDGRVNPNIGCNTGPDDGVPARILFPNVLSPYLSTGGVILDTGLQYAFGPTGDLIPNIFPGTNLTGFFGTGLSPSAYNTADQTSLTATLERFTANAFASYELVEGVELYGEALYYNARSLEEGNNPSFNTFVFDPDVSGGLNYDVATNPFLTDQARGILTGLGITEFNVSRSNEDLFDNGSLTESELKRGVLGVRGDFGGLSGNRWNYDVSFNYGENLIENFSQEINQQRFINAVSYEAAADGSAVCTITPAVPVAPGQPVQPVADPNCVPLNLLGVGVASQEALNYIREDVRDVAKLRQIVVNANVGGDLFDLWAGPVAFNVGGEYREEKASFTPSSFVQNGEGRGAPVTPISGSYNVKEAFGEILVPLISPENNFPVLYSAEVFGRVRYVDNSVNGGFTSYAVGGTIQPIRDIKLRGNFTRSFRAPAITELFLPQSPTFERPSDLCTAQARNAGPVPETRAANCAAFLQATGNDPATYTLLAAQASVAGISGGNPDLQNEKADSYTFGAVLQPRFIPGLTITADYIDIKIEGPIASLDSADLAAGCFDNTDFNTADPINGNNFCSQLGFGADGQIPNTPSNPAVRTGFVNGQEESFSGIVSALDYVTQLNGLGLPGSIRLGGDLLYVRRRVVDITGVAPQRSDGVRGDPEFSGQARVVYDNDSWGVGVYANYIGEQLYSRFDRGDSPNDTREIDELDDYVTVNANIFFETENDFRFNFSVTNLFDRIGQKYYGYIIPGSENDDIGRRFNVSVTKRF</sequence>
<feature type="domain" description="TonB-dependent receptor plug" evidence="7">
    <location>
        <begin position="76"/>
        <end position="193"/>
    </location>
</feature>
<dbReference type="Proteomes" id="UP000445582">
    <property type="component" value="Unassembled WGS sequence"/>
</dbReference>
<dbReference type="InterPro" id="IPR036942">
    <property type="entry name" value="Beta-barrel_TonB_sf"/>
</dbReference>
<comment type="subcellular location">
    <subcellularLocation>
        <location evidence="1 4">Cell outer membrane</location>
    </subcellularLocation>
</comment>
<dbReference type="SUPFAM" id="SSF56935">
    <property type="entry name" value="Porins"/>
    <property type="match status" value="1"/>
</dbReference>
<dbReference type="Gene3D" id="2.40.170.20">
    <property type="entry name" value="TonB-dependent receptor, beta-barrel domain"/>
    <property type="match status" value="1"/>
</dbReference>
<feature type="domain" description="TonB-dependent receptor-like beta-barrel" evidence="6">
    <location>
        <begin position="414"/>
        <end position="1003"/>
    </location>
</feature>
<evidence type="ECO:0000256" key="5">
    <source>
        <dbReference type="SAM" id="SignalP"/>
    </source>
</evidence>
<evidence type="ECO:0000256" key="1">
    <source>
        <dbReference type="ARBA" id="ARBA00004442"/>
    </source>
</evidence>
<evidence type="ECO:0000256" key="3">
    <source>
        <dbReference type="ARBA" id="ARBA00023237"/>
    </source>
</evidence>
<evidence type="ECO:0000259" key="6">
    <source>
        <dbReference type="Pfam" id="PF00593"/>
    </source>
</evidence>